<evidence type="ECO:0000313" key="4">
    <source>
        <dbReference type="EMBL" id="NML97919.1"/>
    </source>
</evidence>
<dbReference type="AlphaFoldDB" id="A0A848I924"/>
<dbReference type="InterPro" id="IPR042183">
    <property type="entry name" value="MmgE/PrpD_sf_1"/>
</dbReference>
<dbReference type="PANTHER" id="PTHR16943:SF8">
    <property type="entry name" value="2-METHYLCITRATE DEHYDRATASE"/>
    <property type="match status" value="1"/>
</dbReference>
<name>A0A848I924_9BURK</name>
<dbReference type="RefSeq" id="WP_169484993.1">
    <property type="nucleotide sequence ID" value="NZ_JABBGJ010000007.1"/>
</dbReference>
<evidence type="ECO:0000259" key="3">
    <source>
        <dbReference type="Pfam" id="PF19305"/>
    </source>
</evidence>
<dbReference type="InterPro" id="IPR045337">
    <property type="entry name" value="MmgE_PrpD_C"/>
</dbReference>
<evidence type="ECO:0000256" key="1">
    <source>
        <dbReference type="ARBA" id="ARBA00006174"/>
    </source>
</evidence>
<keyword evidence="5" id="KW-1185">Reference proteome</keyword>
<reference evidence="4 5" key="1">
    <citation type="submission" date="2020-04" db="EMBL/GenBank/DDBJ databases">
        <title>Paraburkholderia sp. RP-4-7 isolated from soil.</title>
        <authorList>
            <person name="Dahal R.H."/>
        </authorList>
    </citation>
    <scope>NUCLEOTIDE SEQUENCE [LARGE SCALE GENOMIC DNA]</scope>
    <source>
        <strain evidence="4 5">RP-4-7</strain>
    </source>
</reference>
<organism evidence="4 5">
    <name type="scientific">Paraburkholderia polaris</name>
    <dbReference type="NCBI Taxonomy" id="2728848"/>
    <lineage>
        <taxon>Bacteria</taxon>
        <taxon>Pseudomonadati</taxon>
        <taxon>Pseudomonadota</taxon>
        <taxon>Betaproteobacteria</taxon>
        <taxon>Burkholderiales</taxon>
        <taxon>Burkholderiaceae</taxon>
        <taxon>Paraburkholderia</taxon>
    </lineage>
</organism>
<comment type="similarity">
    <text evidence="1">Belongs to the PrpD family.</text>
</comment>
<dbReference type="Gene3D" id="3.30.1330.120">
    <property type="entry name" value="2-methylcitrate dehydratase PrpD"/>
    <property type="match status" value="1"/>
</dbReference>
<dbReference type="SUPFAM" id="SSF103378">
    <property type="entry name" value="2-methylcitrate dehydratase PrpD"/>
    <property type="match status" value="1"/>
</dbReference>
<evidence type="ECO:0000313" key="5">
    <source>
        <dbReference type="Proteomes" id="UP000544134"/>
    </source>
</evidence>
<dbReference type="InterPro" id="IPR005656">
    <property type="entry name" value="MmgE_PrpD"/>
</dbReference>
<protein>
    <submittedName>
        <fullName evidence="4">MmgE/PrpD family protein</fullName>
    </submittedName>
</protein>
<proteinExistence type="inferred from homology"/>
<dbReference type="Gene3D" id="1.10.4100.10">
    <property type="entry name" value="2-methylcitrate dehydratase PrpD"/>
    <property type="match status" value="1"/>
</dbReference>
<dbReference type="InterPro" id="IPR045336">
    <property type="entry name" value="MmgE_PrpD_N"/>
</dbReference>
<dbReference type="PANTHER" id="PTHR16943">
    <property type="entry name" value="2-METHYLCITRATE DEHYDRATASE-RELATED"/>
    <property type="match status" value="1"/>
</dbReference>
<dbReference type="Pfam" id="PF19305">
    <property type="entry name" value="MmgE_PrpD_C"/>
    <property type="match status" value="1"/>
</dbReference>
<dbReference type="InterPro" id="IPR036148">
    <property type="entry name" value="MmgE/PrpD_sf"/>
</dbReference>
<dbReference type="Proteomes" id="UP000544134">
    <property type="component" value="Unassembled WGS sequence"/>
</dbReference>
<dbReference type="InterPro" id="IPR042188">
    <property type="entry name" value="MmgE/PrpD_sf_2"/>
</dbReference>
<dbReference type="EMBL" id="JABBGJ010000007">
    <property type="protein sequence ID" value="NML97919.1"/>
    <property type="molecule type" value="Genomic_DNA"/>
</dbReference>
<evidence type="ECO:0000259" key="2">
    <source>
        <dbReference type="Pfam" id="PF03972"/>
    </source>
</evidence>
<feature type="domain" description="MmgE/PrpD C-terminal" evidence="3">
    <location>
        <begin position="272"/>
        <end position="438"/>
    </location>
</feature>
<feature type="domain" description="MmgE/PrpD N-terminal" evidence="2">
    <location>
        <begin position="7"/>
        <end position="246"/>
    </location>
</feature>
<accession>A0A848I924</accession>
<sequence>MTNLARDFTELILGWSADDPALIERCQLLLTDGVAVAAAGASEPGPTHMAQLSQEELPCAGSATVIGHGFSAPPTIAARINGMSMHVLDYEPMWNPPNHAVSTLLPALLALAEQREHASGEPQGEALLRAFAKGIEAQGRLRLSSAQIEPAQLSLHPPGVVGPLATALACADLLGLDTSSATAALCIAASRSGGLLANIGSQTKALHCGDAAAHGLEAALLARRGFTASADAISGPRGWGHAYFGERFTSAPLLAPLGAGRALVPGPSWKLFPSQFATHFGIAAALDARAQIDASGTFSAHDVTRIELHTPAMPYIDRPHPETGLDGKFSWQYTASIALLDGKVEPASFTDRRRFAEDVEALLNRFTLVADPGISGAFDTMHVEIAVRLKDGRTVTSRCDAPPGSWSRPVGAEAVTKKARDLLESALGHERADNTLKAVMQPPRLLSVRALMACLR</sequence>
<dbReference type="GO" id="GO:0016829">
    <property type="term" value="F:lyase activity"/>
    <property type="evidence" value="ECO:0007669"/>
    <property type="project" value="InterPro"/>
</dbReference>
<comment type="caution">
    <text evidence="4">The sequence shown here is derived from an EMBL/GenBank/DDBJ whole genome shotgun (WGS) entry which is preliminary data.</text>
</comment>
<gene>
    <name evidence="4" type="ORF">HHL24_08150</name>
</gene>
<dbReference type="Pfam" id="PF03972">
    <property type="entry name" value="MmgE_PrpD_N"/>
    <property type="match status" value="1"/>
</dbReference>